<feature type="transmembrane region" description="Helical" evidence="10">
    <location>
        <begin position="50"/>
        <end position="68"/>
    </location>
</feature>
<evidence type="ECO:0000256" key="3">
    <source>
        <dbReference type="ARBA" id="ARBA00022606"/>
    </source>
</evidence>
<name>A0A9P0QAU5_ACAOB</name>
<feature type="non-terminal residue" evidence="11">
    <location>
        <position position="1"/>
    </location>
</feature>
<evidence type="ECO:0000256" key="1">
    <source>
        <dbReference type="ARBA" id="ARBA00004651"/>
    </source>
</evidence>
<comment type="caution">
    <text evidence="11">The sequence shown here is derived from an EMBL/GenBank/DDBJ whole genome shotgun (WGS) entry which is preliminary data.</text>
</comment>
<feature type="transmembrane region" description="Helical" evidence="10">
    <location>
        <begin position="20"/>
        <end position="38"/>
    </location>
</feature>
<dbReference type="AlphaFoldDB" id="A0A9P0QAU5"/>
<keyword evidence="9" id="KW-0807">Transducer</keyword>
<dbReference type="GO" id="GO:0005549">
    <property type="term" value="F:odorant binding"/>
    <property type="evidence" value="ECO:0007669"/>
    <property type="project" value="InterPro"/>
</dbReference>
<dbReference type="PANTHER" id="PTHR21137:SF35">
    <property type="entry name" value="ODORANT RECEPTOR 19A-RELATED"/>
    <property type="match status" value="1"/>
</dbReference>
<comment type="subcellular location">
    <subcellularLocation>
        <location evidence="1">Cell membrane</location>
        <topology evidence="1">Multi-pass membrane protein</topology>
    </subcellularLocation>
</comment>
<keyword evidence="8" id="KW-0675">Receptor</keyword>
<dbReference type="GO" id="GO:0004984">
    <property type="term" value="F:olfactory receptor activity"/>
    <property type="evidence" value="ECO:0007669"/>
    <property type="project" value="InterPro"/>
</dbReference>
<evidence type="ECO:0000256" key="8">
    <source>
        <dbReference type="ARBA" id="ARBA00023170"/>
    </source>
</evidence>
<keyword evidence="7 10" id="KW-0472">Membrane</keyword>
<gene>
    <name evidence="11" type="ORF">ACAOBT_LOCUS35203</name>
</gene>
<dbReference type="Pfam" id="PF02949">
    <property type="entry name" value="7tm_6"/>
    <property type="match status" value="1"/>
</dbReference>
<reference evidence="11" key="1">
    <citation type="submission" date="2022-03" db="EMBL/GenBank/DDBJ databases">
        <authorList>
            <person name="Sayadi A."/>
        </authorList>
    </citation>
    <scope>NUCLEOTIDE SEQUENCE</scope>
</reference>
<evidence type="ECO:0000256" key="6">
    <source>
        <dbReference type="ARBA" id="ARBA00022989"/>
    </source>
</evidence>
<dbReference type="GO" id="GO:0005886">
    <property type="term" value="C:plasma membrane"/>
    <property type="evidence" value="ECO:0007669"/>
    <property type="project" value="UniProtKB-SubCell"/>
</dbReference>
<keyword evidence="4 10" id="KW-0812">Transmembrane</keyword>
<proteinExistence type="predicted"/>
<evidence type="ECO:0000313" key="12">
    <source>
        <dbReference type="Proteomes" id="UP001152888"/>
    </source>
</evidence>
<evidence type="ECO:0000256" key="9">
    <source>
        <dbReference type="ARBA" id="ARBA00023224"/>
    </source>
</evidence>
<keyword evidence="12" id="KW-1185">Reference proteome</keyword>
<accession>A0A9P0QAU5</accession>
<evidence type="ECO:0000256" key="5">
    <source>
        <dbReference type="ARBA" id="ARBA00022725"/>
    </source>
</evidence>
<sequence length="243" mass="27969">TFGFYPDRSSSLLKWQHLRKVFSIAVTVNLTTSILFVVDFSNLIAFTETAVFLPTQIAFIGKLTVMYFRKHLLFHQLTRIKADLQSTYTITTYFRGFTVMYIMLAITFPLLQRQDRVLPYNSWQPYDITKASYYYATFASQIVALIVTAFTNSSIDVVYYLILNIACCQLDLLMDRLEEIDYSGPVRGIRNSLVKNLIHHYDIVEFNHFLSSFSGTLPTSPVCSYKYISTVGMATMLLPRVKT</sequence>
<dbReference type="OrthoDB" id="6604226at2759"/>
<dbReference type="EMBL" id="CAKOFQ010008836">
    <property type="protein sequence ID" value="CAH2016178.1"/>
    <property type="molecule type" value="Genomic_DNA"/>
</dbReference>
<evidence type="ECO:0000256" key="10">
    <source>
        <dbReference type="SAM" id="Phobius"/>
    </source>
</evidence>
<dbReference type="Proteomes" id="UP001152888">
    <property type="component" value="Unassembled WGS sequence"/>
</dbReference>
<feature type="transmembrane region" description="Helical" evidence="10">
    <location>
        <begin position="88"/>
        <end position="111"/>
    </location>
</feature>
<evidence type="ECO:0000256" key="4">
    <source>
        <dbReference type="ARBA" id="ARBA00022692"/>
    </source>
</evidence>
<evidence type="ECO:0000256" key="7">
    <source>
        <dbReference type="ARBA" id="ARBA00023136"/>
    </source>
</evidence>
<keyword evidence="6 10" id="KW-1133">Transmembrane helix</keyword>
<organism evidence="11 12">
    <name type="scientific">Acanthoscelides obtectus</name>
    <name type="common">Bean weevil</name>
    <name type="synonym">Bruchus obtectus</name>
    <dbReference type="NCBI Taxonomy" id="200917"/>
    <lineage>
        <taxon>Eukaryota</taxon>
        <taxon>Metazoa</taxon>
        <taxon>Ecdysozoa</taxon>
        <taxon>Arthropoda</taxon>
        <taxon>Hexapoda</taxon>
        <taxon>Insecta</taxon>
        <taxon>Pterygota</taxon>
        <taxon>Neoptera</taxon>
        <taxon>Endopterygota</taxon>
        <taxon>Coleoptera</taxon>
        <taxon>Polyphaga</taxon>
        <taxon>Cucujiformia</taxon>
        <taxon>Chrysomeloidea</taxon>
        <taxon>Chrysomelidae</taxon>
        <taxon>Bruchinae</taxon>
        <taxon>Bruchini</taxon>
        <taxon>Acanthoscelides</taxon>
    </lineage>
</organism>
<dbReference type="PANTHER" id="PTHR21137">
    <property type="entry name" value="ODORANT RECEPTOR"/>
    <property type="match status" value="1"/>
</dbReference>
<protein>
    <submittedName>
        <fullName evidence="11">Uncharacterized protein</fullName>
    </submittedName>
</protein>
<keyword evidence="5" id="KW-0552">Olfaction</keyword>
<evidence type="ECO:0000313" key="11">
    <source>
        <dbReference type="EMBL" id="CAH2016178.1"/>
    </source>
</evidence>
<dbReference type="InterPro" id="IPR004117">
    <property type="entry name" value="7tm6_olfct_rcpt"/>
</dbReference>
<dbReference type="GO" id="GO:0007165">
    <property type="term" value="P:signal transduction"/>
    <property type="evidence" value="ECO:0007669"/>
    <property type="project" value="UniProtKB-KW"/>
</dbReference>
<evidence type="ECO:0000256" key="2">
    <source>
        <dbReference type="ARBA" id="ARBA00022475"/>
    </source>
</evidence>
<keyword evidence="3" id="KW-0716">Sensory transduction</keyword>
<keyword evidence="2" id="KW-1003">Cell membrane</keyword>